<name>A0A0A2MG77_9FLAO</name>
<dbReference type="AlphaFoldDB" id="A0A0A2MG77"/>
<dbReference type="SMART" id="SM00450">
    <property type="entry name" value="RHOD"/>
    <property type="match status" value="1"/>
</dbReference>
<protein>
    <recommendedName>
        <fullName evidence="1">Rhodanese domain-containing protein</fullName>
    </recommendedName>
</protein>
<dbReference type="Gene3D" id="3.40.250.10">
    <property type="entry name" value="Rhodanese-like domain"/>
    <property type="match status" value="1"/>
</dbReference>
<evidence type="ECO:0000313" key="3">
    <source>
        <dbReference type="Proteomes" id="UP000030111"/>
    </source>
</evidence>
<keyword evidence="3" id="KW-1185">Reference proteome</keyword>
<dbReference type="Pfam" id="PF00581">
    <property type="entry name" value="Rhodanese"/>
    <property type="match status" value="1"/>
</dbReference>
<sequence length="128" mass="14149">MKDLLYLLFITFTITSCHGQQKKGVELVSPAAFQKEMAANKGQVIDVRTPKEYQSGHIAGAVNMHVYDADFSKRIDSLDKNKTVYVYCKAGGRSAEAVEQIKAKGFVHIVELDGGMDAWNEAGKPVKR</sequence>
<evidence type="ECO:0000313" key="2">
    <source>
        <dbReference type="EMBL" id="KGO91652.1"/>
    </source>
</evidence>
<dbReference type="RefSeq" id="WP_026993269.1">
    <property type="nucleotide sequence ID" value="NZ_JRLY01000016.1"/>
</dbReference>
<dbReference type="InterPro" id="IPR036873">
    <property type="entry name" value="Rhodanese-like_dom_sf"/>
</dbReference>
<accession>A0A0A2MG77</accession>
<dbReference type="InterPro" id="IPR050229">
    <property type="entry name" value="GlpE_sulfurtransferase"/>
</dbReference>
<dbReference type="OrthoDB" id="9808735at2"/>
<dbReference type="CDD" id="cd00158">
    <property type="entry name" value="RHOD"/>
    <property type="match status" value="1"/>
</dbReference>
<dbReference type="PROSITE" id="PS51257">
    <property type="entry name" value="PROKAR_LIPOPROTEIN"/>
    <property type="match status" value="1"/>
</dbReference>
<dbReference type="eggNOG" id="COG0607">
    <property type="taxonomic scope" value="Bacteria"/>
</dbReference>
<dbReference type="Proteomes" id="UP000030111">
    <property type="component" value="Unassembled WGS sequence"/>
</dbReference>
<dbReference type="SUPFAM" id="SSF52821">
    <property type="entry name" value="Rhodanese/Cell cycle control phosphatase"/>
    <property type="match status" value="1"/>
</dbReference>
<dbReference type="PANTHER" id="PTHR43031:SF1">
    <property type="entry name" value="PYRIDINE NUCLEOTIDE-DISULPHIDE OXIDOREDUCTASE"/>
    <property type="match status" value="1"/>
</dbReference>
<comment type="caution">
    <text evidence="2">The sequence shown here is derived from an EMBL/GenBank/DDBJ whole genome shotgun (WGS) entry which is preliminary data.</text>
</comment>
<reference evidence="2 3" key="1">
    <citation type="submission" date="2013-09" db="EMBL/GenBank/DDBJ databases">
        <authorList>
            <person name="Zeng Z."/>
            <person name="Chen C."/>
        </authorList>
    </citation>
    <scope>NUCLEOTIDE SEQUENCE [LARGE SCALE GENOMIC DNA]</scope>
    <source>
        <strain evidence="2 3">WB 4.1-42</strain>
    </source>
</reference>
<dbReference type="STRING" id="1121898.GCA_000422725_03161"/>
<proteinExistence type="predicted"/>
<dbReference type="InterPro" id="IPR001763">
    <property type="entry name" value="Rhodanese-like_dom"/>
</dbReference>
<organism evidence="2 3">
    <name type="scientific">Flavobacterium subsaxonicum WB 4.1-42 = DSM 21790</name>
    <dbReference type="NCBI Taxonomy" id="1121898"/>
    <lineage>
        <taxon>Bacteria</taxon>
        <taxon>Pseudomonadati</taxon>
        <taxon>Bacteroidota</taxon>
        <taxon>Flavobacteriia</taxon>
        <taxon>Flavobacteriales</taxon>
        <taxon>Flavobacteriaceae</taxon>
        <taxon>Flavobacterium</taxon>
    </lineage>
</organism>
<evidence type="ECO:0000259" key="1">
    <source>
        <dbReference type="PROSITE" id="PS50206"/>
    </source>
</evidence>
<dbReference type="PROSITE" id="PS50206">
    <property type="entry name" value="RHODANESE_3"/>
    <property type="match status" value="1"/>
</dbReference>
<feature type="domain" description="Rhodanese" evidence="1">
    <location>
        <begin position="38"/>
        <end position="128"/>
    </location>
</feature>
<dbReference type="EMBL" id="JRLY01000016">
    <property type="protein sequence ID" value="KGO91652.1"/>
    <property type="molecule type" value="Genomic_DNA"/>
</dbReference>
<gene>
    <name evidence="2" type="ORF">Q766_16605</name>
</gene>
<dbReference type="PANTHER" id="PTHR43031">
    <property type="entry name" value="FAD-DEPENDENT OXIDOREDUCTASE"/>
    <property type="match status" value="1"/>
</dbReference>